<organism evidence="1 2">
    <name type="scientific">Hallella bergensis DSM 17361</name>
    <dbReference type="NCBI Taxonomy" id="585502"/>
    <lineage>
        <taxon>Bacteria</taxon>
        <taxon>Pseudomonadati</taxon>
        <taxon>Bacteroidota</taxon>
        <taxon>Bacteroidia</taxon>
        <taxon>Bacteroidales</taxon>
        <taxon>Prevotellaceae</taxon>
        <taxon>Hallella</taxon>
    </lineage>
</organism>
<accession>D1PZ46</accession>
<gene>
    <name evidence="1" type="ORF">HMPREF0645_2231</name>
</gene>
<dbReference type="EMBL" id="ACKS01000082">
    <property type="protein sequence ID" value="EFA43280.1"/>
    <property type="molecule type" value="Genomic_DNA"/>
</dbReference>
<protein>
    <submittedName>
        <fullName evidence="1">Uncharacterized protein</fullName>
    </submittedName>
</protein>
<comment type="caution">
    <text evidence="1">The sequence shown here is derived from an EMBL/GenBank/DDBJ whole genome shotgun (WGS) entry which is preliminary data.</text>
</comment>
<sequence length="50" mass="6048">MKAKTWKCKTLVVFFRSIAFNSEIKFITLLICLWWETVTLTQAQYRKYKA</sequence>
<name>D1PZ46_9BACT</name>
<dbReference type="HOGENOM" id="CLU_3121121_0_0_10"/>
<evidence type="ECO:0000313" key="1">
    <source>
        <dbReference type="EMBL" id="EFA43280.1"/>
    </source>
</evidence>
<keyword evidence="2" id="KW-1185">Reference proteome</keyword>
<evidence type="ECO:0000313" key="2">
    <source>
        <dbReference type="Proteomes" id="UP000003160"/>
    </source>
</evidence>
<dbReference type="Proteomes" id="UP000003160">
    <property type="component" value="Unassembled WGS sequence"/>
</dbReference>
<proteinExistence type="predicted"/>
<reference evidence="1 2" key="1">
    <citation type="submission" date="2009-10" db="EMBL/GenBank/DDBJ databases">
        <authorList>
            <person name="Qin X."/>
            <person name="Bachman B."/>
            <person name="Battles P."/>
            <person name="Bell A."/>
            <person name="Bess C."/>
            <person name="Bickham C."/>
            <person name="Chaboub L."/>
            <person name="Chen D."/>
            <person name="Coyle M."/>
            <person name="Deiros D.R."/>
            <person name="Dinh H."/>
            <person name="Forbes L."/>
            <person name="Fowler G."/>
            <person name="Francisco L."/>
            <person name="Fu Q."/>
            <person name="Gubbala S."/>
            <person name="Hale W."/>
            <person name="Han Y."/>
            <person name="Hemphill L."/>
            <person name="Highlander S.K."/>
            <person name="Hirani K."/>
            <person name="Hogues M."/>
            <person name="Jackson L."/>
            <person name="Jakkamsetti A."/>
            <person name="Javaid M."/>
            <person name="Jiang H."/>
            <person name="Korchina V."/>
            <person name="Kovar C."/>
            <person name="Lara F."/>
            <person name="Lee S."/>
            <person name="Mata R."/>
            <person name="Mathew T."/>
            <person name="Moen C."/>
            <person name="Morales K."/>
            <person name="Munidasa M."/>
            <person name="Nazareth L."/>
            <person name="Ngo R."/>
            <person name="Nguyen L."/>
            <person name="Okwuonu G."/>
            <person name="Ongeri F."/>
            <person name="Patil S."/>
            <person name="Petrosino J."/>
            <person name="Pham C."/>
            <person name="Pham P."/>
            <person name="Pu L.-L."/>
            <person name="Puazo M."/>
            <person name="Raj R."/>
            <person name="Reid J."/>
            <person name="Rouhana J."/>
            <person name="Saada N."/>
            <person name="Shang Y."/>
            <person name="Simmons D."/>
            <person name="Thornton R."/>
            <person name="Warren J."/>
            <person name="Weissenberger G."/>
            <person name="Zhang J."/>
            <person name="Zhang L."/>
            <person name="Zhou C."/>
            <person name="Zhu D."/>
            <person name="Muzny D."/>
            <person name="Worley K."/>
            <person name="Gibbs R."/>
        </authorList>
    </citation>
    <scope>NUCLEOTIDE SEQUENCE [LARGE SCALE GENOMIC DNA]</scope>
    <source>
        <strain evidence="1 2">DSM 17361</strain>
    </source>
</reference>
<dbReference type="AlphaFoldDB" id="D1PZ46"/>